<sequence length="148" mass="16440">MSKEISPPGPQALQANPEVGGSAEALKAPPSQLAYLKDSSVNPSRYLMMANGYVMTTKDINQASKFLVISYGDGNWYIMTVDSAEYLSFTDRSYLYAYSAWSNARYVTLDPVSFKRYPGLYLHNGYVCCNGVKDKPDSLMSVHPELIQ</sequence>
<evidence type="ECO:0000313" key="1">
    <source>
        <dbReference type="EMBL" id="SUD30558.1"/>
    </source>
</evidence>
<proteinExistence type="predicted"/>
<dbReference type="AlphaFoldDB" id="A0A379ICP4"/>
<dbReference type="Proteomes" id="UP000255125">
    <property type="component" value="Unassembled WGS sequence"/>
</dbReference>
<name>A0A379ICP4_PSEFL</name>
<organism evidence="1 2">
    <name type="scientific">Pseudomonas fluorescens</name>
    <dbReference type="NCBI Taxonomy" id="294"/>
    <lineage>
        <taxon>Bacteria</taxon>
        <taxon>Pseudomonadati</taxon>
        <taxon>Pseudomonadota</taxon>
        <taxon>Gammaproteobacteria</taxon>
        <taxon>Pseudomonadales</taxon>
        <taxon>Pseudomonadaceae</taxon>
        <taxon>Pseudomonas</taxon>
    </lineage>
</organism>
<dbReference type="KEGG" id="pfn:HZ99_01675"/>
<dbReference type="SUPFAM" id="SSF50353">
    <property type="entry name" value="Cytokine"/>
    <property type="match status" value="1"/>
</dbReference>
<dbReference type="OrthoDB" id="6973685at2"/>
<dbReference type="InterPro" id="IPR008996">
    <property type="entry name" value="IL1/FGF"/>
</dbReference>
<evidence type="ECO:0000313" key="2">
    <source>
        <dbReference type="Proteomes" id="UP000255125"/>
    </source>
</evidence>
<protein>
    <submittedName>
        <fullName evidence="1">Uncharacterized protein</fullName>
    </submittedName>
</protein>
<dbReference type="EMBL" id="UGUS01000002">
    <property type="protein sequence ID" value="SUD30558.1"/>
    <property type="molecule type" value="Genomic_DNA"/>
</dbReference>
<gene>
    <name evidence="1" type="ORF">NCTC10392_02479</name>
</gene>
<reference evidence="1 2" key="1">
    <citation type="submission" date="2018-06" db="EMBL/GenBank/DDBJ databases">
        <authorList>
            <consortium name="Pathogen Informatics"/>
            <person name="Doyle S."/>
        </authorList>
    </citation>
    <scope>NUCLEOTIDE SEQUENCE [LARGE SCALE GENOMIC DNA]</scope>
    <source>
        <strain evidence="1 2">NCTC10392</strain>
    </source>
</reference>
<dbReference type="RefSeq" id="WP_038440852.1">
    <property type="nucleotide sequence ID" value="NZ_CP008896.1"/>
</dbReference>
<accession>A0A379ICP4</accession>